<evidence type="ECO:0000256" key="1">
    <source>
        <dbReference type="ARBA" id="ARBA00022801"/>
    </source>
</evidence>
<accession>A0A336N4G7</accession>
<keyword evidence="1 2" id="KW-0378">Hydrolase</keyword>
<comment type="cofactor">
    <cofactor evidence="2">
        <name>Mg(2+)</name>
        <dbReference type="ChEBI" id="CHEBI:18420"/>
    </cofactor>
</comment>
<gene>
    <name evidence="2" type="primary">glnD</name>
    <name evidence="4" type="ORF">NCTC5908_01153</name>
</gene>
<evidence type="ECO:0000259" key="3">
    <source>
        <dbReference type="PROSITE" id="PS51671"/>
    </source>
</evidence>
<comment type="caution">
    <text evidence="2">Lacks conserved residue(s) required for the propagation of feature annotation.</text>
</comment>
<protein>
    <recommendedName>
        <fullName evidence="2">Bifunctional uridylyltransferase/uridylyl-removing enzyme</fullName>
        <shortName evidence="2">UTase/UR</shortName>
    </recommendedName>
    <alternativeName>
        <fullName evidence="2">Bifunctional [protein-PII] modification enzyme</fullName>
    </alternativeName>
    <alternativeName>
        <fullName evidence="2">Bifunctional nitrogen sensor protein</fullName>
    </alternativeName>
    <domain>
        <recommendedName>
            <fullName evidence="2">[Protein-PII] uridylyltransferase</fullName>
            <shortName evidence="2">PII uridylyltransferase</shortName>
            <shortName evidence="2">UTase</shortName>
            <ecNumber evidence="2">2.7.7.59</ecNumber>
        </recommendedName>
    </domain>
    <domain>
        <recommendedName>
            <fullName evidence="2">[Protein-PII]-UMP uridylyl-removing enzyme</fullName>
            <shortName evidence="2">UR</shortName>
            <ecNumber evidence="2">3.1.4.-</ecNumber>
        </recommendedName>
    </domain>
</protein>
<comment type="catalytic activity">
    <reaction evidence="2">
        <text>[protein-PII]-uridylyl-L-tyrosine + H2O = [protein-PII]-L-tyrosine + UMP + H(+)</text>
        <dbReference type="Rhea" id="RHEA:48600"/>
        <dbReference type="Rhea" id="RHEA-COMP:12147"/>
        <dbReference type="Rhea" id="RHEA-COMP:12148"/>
        <dbReference type="ChEBI" id="CHEBI:15377"/>
        <dbReference type="ChEBI" id="CHEBI:15378"/>
        <dbReference type="ChEBI" id="CHEBI:46858"/>
        <dbReference type="ChEBI" id="CHEBI:57865"/>
        <dbReference type="ChEBI" id="CHEBI:90602"/>
    </reaction>
</comment>
<dbReference type="GO" id="GO:0006808">
    <property type="term" value="P:regulation of nitrogen utilization"/>
    <property type="evidence" value="ECO:0007669"/>
    <property type="project" value="UniProtKB-UniRule"/>
</dbReference>
<dbReference type="CDD" id="cd04900">
    <property type="entry name" value="ACT_UUR-like_1"/>
    <property type="match status" value="1"/>
</dbReference>
<proteinExistence type="inferred from homology"/>
<keyword evidence="2" id="KW-0548">Nucleotidyltransferase</keyword>
<dbReference type="GO" id="GO:0008081">
    <property type="term" value="F:phosphoric diester hydrolase activity"/>
    <property type="evidence" value="ECO:0007669"/>
    <property type="project" value="UniProtKB-UniRule"/>
</dbReference>
<dbReference type="Proteomes" id="UP000253728">
    <property type="component" value="Unassembled WGS sequence"/>
</dbReference>
<evidence type="ECO:0000313" key="5">
    <source>
        <dbReference type="Proteomes" id="UP000253728"/>
    </source>
</evidence>
<evidence type="ECO:0000313" key="4">
    <source>
        <dbReference type="EMBL" id="SSY95034.1"/>
    </source>
</evidence>
<keyword evidence="2" id="KW-0460">Magnesium</keyword>
<comment type="similarity">
    <text evidence="2">Belongs to the GlnD family.</text>
</comment>
<comment type="domain">
    <text evidence="2">Has four distinct domains: an N-terminal nucleotidyltransferase (NT) domain responsible for UTase activity, a central HD domain that encodes UR activity, and two C-terminal ACT domains that seem to have a role in glutamine sensing.</text>
</comment>
<keyword evidence="2 4" id="KW-0808">Transferase</keyword>
<feature type="region of interest" description="Uridylyltransferase" evidence="2">
    <location>
        <position position="1"/>
    </location>
</feature>
<dbReference type="InterPro" id="IPR010043">
    <property type="entry name" value="UTase/UR"/>
</dbReference>
<comment type="function">
    <text evidence="2">Modifies, by uridylylation and deuridylylation, the PII regulatory proteins (GlnB and homologs), in response to the nitrogen status of the cell that GlnD senses through the glutamine level. Under low glutamine levels, catalyzes the conversion of the PII proteins and UTP to PII-UMP and PPi, while under higher glutamine levels, GlnD hydrolyzes PII-UMP to PII and UMP (deuridylylation). Thus, controls uridylylation state and activity of the PII proteins, and plays an important role in the regulation of nitrogen metabolism.</text>
</comment>
<name>A0A336N4G7_AGGAP</name>
<dbReference type="EC" id="2.7.7.59" evidence="2"/>
<dbReference type="AlphaFoldDB" id="A0A336N4G7"/>
<reference evidence="4 5" key="1">
    <citation type="submission" date="2018-06" db="EMBL/GenBank/DDBJ databases">
        <authorList>
            <consortium name="Pathogen Informatics"/>
            <person name="Doyle S."/>
        </authorList>
    </citation>
    <scope>NUCLEOTIDE SEQUENCE [LARGE SCALE GENOMIC DNA]</scope>
    <source>
        <strain evidence="4 5">NCTC5908</strain>
    </source>
</reference>
<dbReference type="InterPro" id="IPR002912">
    <property type="entry name" value="ACT_dom"/>
</dbReference>
<dbReference type="EC" id="3.1.4.-" evidence="2"/>
<comment type="catalytic activity">
    <reaction evidence="2">
        <text>[protein-PII]-L-tyrosine + UTP = [protein-PII]-uridylyl-L-tyrosine + diphosphate</text>
        <dbReference type="Rhea" id="RHEA:13673"/>
        <dbReference type="Rhea" id="RHEA-COMP:12147"/>
        <dbReference type="Rhea" id="RHEA-COMP:12148"/>
        <dbReference type="ChEBI" id="CHEBI:33019"/>
        <dbReference type="ChEBI" id="CHEBI:46398"/>
        <dbReference type="ChEBI" id="CHEBI:46858"/>
        <dbReference type="ChEBI" id="CHEBI:90602"/>
        <dbReference type="EC" id="2.7.7.59"/>
    </reaction>
</comment>
<organism evidence="4 5">
    <name type="scientific">Aggregatibacter aphrophilus</name>
    <name type="common">Haemophilus aphrophilus</name>
    <dbReference type="NCBI Taxonomy" id="732"/>
    <lineage>
        <taxon>Bacteria</taxon>
        <taxon>Pseudomonadati</taxon>
        <taxon>Pseudomonadota</taxon>
        <taxon>Gammaproteobacteria</taxon>
        <taxon>Pasteurellales</taxon>
        <taxon>Pasteurellaceae</taxon>
        <taxon>Aggregatibacter</taxon>
    </lineage>
</organism>
<evidence type="ECO:0000256" key="2">
    <source>
        <dbReference type="HAMAP-Rule" id="MF_00277"/>
    </source>
</evidence>
<keyword evidence="2" id="KW-0511">Multifunctional enzyme</keyword>
<comment type="activity regulation">
    <text evidence="2">Uridylyltransferase (UTase) activity is inhibited by glutamine, while glutamine activates uridylyl-removing (UR) activity.</text>
</comment>
<feature type="domain" description="ACT" evidence="3">
    <location>
        <begin position="162"/>
        <end position="244"/>
    </location>
</feature>
<dbReference type="HAMAP" id="MF_00277">
    <property type="entry name" value="PII_uridylyl_transf"/>
    <property type="match status" value="1"/>
</dbReference>
<dbReference type="EMBL" id="UFSP01000001">
    <property type="protein sequence ID" value="SSY95034.1"/>
    <property type="molecule type" value="Genomic_DNA"/>
</dbReference>
<dbReference type="PROSITE" id="PS51671">
    <property type="entry name" value="ACT"/>
    <property type="match status" value="1"/>
</dbReference>
<dbReference type="InterPro" id="IPR045865">
    <property type="entry name" value="ACT-like_dom_sf"/>
</dbReference>
<dbReference type="GO" id="GO:0008773">
    <property type="term" value="F:[protein-PII] uridylyltransferase activity"/>
    <property type="evidence" value="ECO:0007669"/>
    <property type="project" value="UniProtKB-UniRule"/>
</dbReference>
<dbReference type="PANTHER" id="PTHR47320:SF1">
    <property type="entry name" value="BIFUNCTIONAL URIDYLYLTRANSFERASE_URIDYLYL-REMOVING ENZYME"/>
    <property type="match status" value="1"/>
</dbReference>
<dbReference type="SUPFAM" id="SSF55021">
    <property type="entry name" value="ACT-like"/>
    <property type="match status" value="1"/>
</dbReference>
<sequence>MAWLVEQHLLMSVTAQRRDIHDPEVVLNFAEQVCNQVRLDYLTCLTVADIVATNETLWNSWKRSLIATLYDYAKQQFSQGLQTLLDNQVKAKEHQELALLEIRAKNTALSALQIEKLWQRCPLDYFLRNSPQQISWHTCLLAEFKGDLLVKVSNRFSGGGTEIFVYTQDRPNLFNKVVTTIGAKKLSIHDAQIITAKDGYVLDSFIVTELDGSELPFDRRRMLETALTESLTFELVNKQRLRENINWRIFM</sequence>
<dbReference type="PANTHER" id="PTHR47320">
    <property type="entry name" value="BIFUNCTIONAL URIDYLYLTRANSFERASE/URIDYLYL-REMOVING ENZYME"/>
    <property type="match status" value="1"/>
</dbReference>